<proteinExistence type="predicted"/>
<keyword evidence="3" id="KW-1185">Reference proteome</keyword>
<feature type="domain" description="Transcription regulator YbiH C-terminal" evidence="1">
    <location>
        <begin position="47"/>
        <end position="166"/>
    </location>
</feature>
<reference evidence="3" key="1">
    <citation type="submission" date="2017-06" db="EMBL/GenBank/DDBJ databases">
        <title>Genome analysis of Fimbriiglobus ruber SP5, the first member of the order Planctomycetales with confirmed chitinolytic capability.</title>
        <authorList>
            <person name="Ravin N.V."/>
            <person name="Rakitin A.L."/>
            <person name="Ivanova A.A."/>
            <person name="Beletsky A.V."/>
            <person name="Kulichevskaya I.S."/>
            <person name="Mardanov A.V."/>
            <person name="Dedysh S.N."/>
        </authorList>
    </citation>
    <scope>NUCLEOTIDE SEQUENCE [LARGE SCALE GENOMIC DNA]</scope>
    <source>
        <strain evidence="3">SP5</strain>
    </source>
</reference>
<dbReference type="InterPro" id="IPR015292">
    <property type="entry name" value="Tscrpt_reg_YbiH_C"/>
</dbReference>
<name>A0A225E158_9BACT</name>
<dbReference type="EMBL" id="NIDE01000001">
    <property type="protein sequence ID" value="OWK47450.1"/>
    <property type="molecule type" value="Genomic_DNA"/>
</dbReference>
<organism evidence="2 3">
    <name type="scientific">Fimbriiglobus ruber</name>
    <dbReference type="NCBI Taxonomy" id="1908690"/>
    <lineage>
        <taxon>Bacteria</taxon>
        <taxon>Pseudomonadati</taxon>
        <taxon>Planctomycetota</taxon>
        <taxon>Planctomycetia</taxon>
        <taxon>Gemmatales</taxon>
        <taxon>Gemmataceae</taxon>
        <taxon>Fimbriiglobus</taxon>
    </lineage>
</organism>
<dbReference type="Pfam" id="PF09209">
    <property type="entry name" value="CecR_C"/>
    <property type="match status" value="1"/>
</dbReference>
<evidence type="ECO:0000313" key="2">
    <source>
        <dbReference type="EMBL" id="OWK47450.1"/>
    </source>
</evidence>
<gene>
    <name evidence="2" type="ORF">FRUB_01149</name>
</gene>
<sequence>MNIASVNYHFGDKEQLYLESIKRAHACADGFTDTDNPVPEMPAALPPEQKLRAFIGVMAGRMLTPARTSAVQLLMREMANPSPAAATVILQYIRPKAFLLRDILTEMFPTADPRHVLMVGHSVIGQILFYRQNRPVVELIFGKDRIDALDVTLVTEHVTRFTLAALGYAPPLREHSGLNNQSAEANRPPAP</sequence>
<dbReference type="SUPFAM" id="SSF48498">
    <property type="entry name" value="Tetracyclin repressor-like, C-terminal domain"/>
    <property type="match status" value="1"/>
</dbReference>
<dbReference type="Gene3D" id="1.10.357.10">
    <property type="entry name" value="Tetracycline Repressor, domain 2"/>
    <property type="match status" value="1"/>
</dbReference>
<protein>
    <submittedName>
        <fullName evidence="2">Transcriptional regulator, TetR family</fullName>
    </submittedName>
</protein>
<evidence type="ECO:0000313" key="3">
    <source>
        <dbReference type="Proteomes" id="UP000214646"/>
    </source>
</evidence>
<accession>A0A225E158</accession>
<dbReference type="InterPro" id="IPR036271">
    <property type="entry name" value="Tet_transcr_reg_TetR-rel_C_sf"/>
</dbReference>
<dbReference type="AlphaFoldDB" id="A0A225E158"/>
<dbReference type="Proteomes" id="UP000214646">
    <property type="component" value="Unassembled WGS sequence"/>
</dbReference>
<comment type="caution">
    <text evidence="2">The sequence shown here is derived from an EMBL/GenBank/DDBJ whole genome shotgun (WGS) entry which is preliminary data.</text>
</comment>
<evidence type="ECO:0000259" key="1">
    <source>
        <dbReference type="Pfam" id="PF09209"/>
    </source>
</evidence>